<comment type="caution">
    <text evidence="8">The sequence shown here is derived from an EMBL/GenBank/DDBJ whole genome shotgun (WGS) entry which is preliminary data.</text>
</comment>
<evidence type="ECO:0000256" key="2">
    <source>
        <dbReference type="ARBA" id="ARBA00013855"/>
    </source>
</evidence>
<evidence type="ECO:0000256" key="3">
    <source>
        <dbReference type="ARBA" id="ARBA00022960"/>
    </source>
</evidence>
<dbReference type="NCBIfam" id="TIGR00219">
    <property type="entry name" value="mreC"/>
    <property type="match status" value="1"/>
</dbReference>
<dbReference type="InterPro" id="IPR042177">
    <property type="entry name" value="Cell/Rod_1"/>
</dbReference>
<evidence type="ECO:0000313" key="8">
    <source>
        <dbReference type="EMBL" id="MEX0385448.1"/>
    </source>
</evidence>
<protein>
    <recommendedName>
        <fullName evidence="2 5">Cell shape-determining protein MreC</fullName>
    </recommendedName>
    <alternativeName>
        <fullName evidence="4 5">Cell shape protein MreC</fullName>
    </alternativeName>
</protein>
<evidence type="ECO:0000313" key="9">
    <source>
        <dbReference type="Proteomes" id="UP001556653"/>
    </source>
</evidence>
<proteinExistence type="inferred from homology"/>
<keyword evidence="3 5" id="KW-0133">Cell shape</keyword>
<comment type="function">
    <text evidence="5">Involved in formation and maintenance of cell shape.</text>
</comment>
<keyword evidence="6" id="KW-0175">Coiled coil</keyword>
<evidence type="ECO:0000256" key="1">
    <source>
        <dbReference type="ARBA" id="ARBA00009369"/>
    </source>
</evidence>
<dbReference type="InterPro" id="IPR007221">
    <property type="entry name" value="MreC"/>
</dbReference>
<organism evidence="8 9">
    <name type="scientific">Spiribacter onubensis</name>
    <dbReference type="NCBI Taxonomy" id="3122420"/>
    <lineage>
        <taxon>Bacteria</taxon>
        <taxon>Pseudomonadati</taxon>
        <taxon>Pseudomonadota</taxon>
        <taxon>Gammaproteobacteria</taxon>
        <taxon>Chromatiales</taxon>
        <taxon>Ectothiorhodospiraceae</taxon>
        <taxon>Spiribacter</taxon>
    </lineage>
</organism>
<dbReference type="Proteomes" id="UP001556653">
    <property type="component" value="Unassembled WGS sequence"/>
</dbReference>
<dbReference type="Pfam" id="PF04085">
    <property type="entry name" value="MreC"/>
    <property type="match status" value="1"/>
</dbReference>
<feature type="domain" description="Rod shape-determining protein MreC beta-barrel core" evidence="7">
    <location>
        <begin position="134"/>
        <end position="280"/>
    </location>
</feature>
<accession>A0ABV3S7I5</accession>
<dbReference type="PANTHER" id="PTHR34138:SF1">
    <property type="entry name" value="CELL SHAPE-DETERMINING PROTEIN MREC"/>
    <property type="match status" value="1"/>
</dbReference>
<evidence type="ECO:0000259" key="7">
    <source>
        <dbReference type="Pfam" id="PF04085"/>
    </source>
</evidence>
<dbReference type="Gene3D" id="2.40.10.340">
    <property type="entry name" value="Rod shape-determining protein MreC, domain 1"/>
    <property type="match status" value="1"/>
</dbReference>
<sequence>MTRFAGGRQAIKPLFTQAPSTTARFVLLALLSVALLAIDHHQGLLEPARQTLSAAVHPVRLIAGLPDQLATLTDQSLTSRRELISENQRLRDRQRIYEARLQRLDALEVENIRLRSLLDSSYELERPVLIAELVAVDLDPFSHLIQIDKGLRDGIHVGQPVIDSDGVIGQVERVSPLTATVRLISDPSHGIPVQVNRNGLRSVAFGTGRINTLTIGSLPNNANIRAGDLLVTSGLGGRFPAGYPVGEVRSVTTNPGREFSRVEVEPLGALGRVQEVLLIERGDAAAAMAVTGEPGPETDDE</sequence>
<dbReference type="InterPro" id="IPR055342">
    <property type="entry name" value="MreC_beta-barrel_core"/>
</dbReference>
<dbReference type="PIRSF" id="PIRSF038471">
    <property type="entry name" value="MreC"/>
    <property type="match status" value="1"/>
</dbReference>
<dbReference type="InterPro" id="IPR042175">
    <property type="entry name" value="Cell/Rod_MreC_2"/>
</dbReference>
<dbReference type="EMBL" id="JBAKFJ010000001">
    <property type="protein sequence ID" value="MEX0385448.1"/>
    <property type="molecule type" value="Genomic_DNA"/>
</dbReference>
<dbReference type="Gene3D" id="2.40.10.350">
    <property type="entry name" value="Rod shape-determining protein MreC, domain 2"/>
    <property type="match status" value="1"/>
</dbReference>
<evidence type="ECO:0000256" key="5">
    <source>
        <dbReference type="PIRNR" id="PIRNR038471"/>
    </source>
</evidence>
<evidence type="ECO:0000256" key="4">
    <source>
        <dbReference type="ARBA" id="ARBA00032089"/>
    </source>
</evidence>
<keyword evidence="9" id="KW-1185">Reference proteome</keyword>
<evidence type="ECO:0000256" key="6">
    <source>
        <dbReference type="SAM" id="Coils"/>
    </source>
</evidence>
<feature type="coiled-coil region" evidence="6">
    <location>
        <begin position="80"/>
        <end position="107"/>
    </location>
</feature>
<gene>
    <name evidence="8" type="primary">mreC</name>
    <name evidence="8" type="ORF">V6X64_00365</name>
</gene>
<name>A0ABV3S7I5_9GAMM</name>
<dbReference type="RefSeq" id="WP_367967806.1">
    <property type="nucleotide sequence ID" value="NZ_JBAKFJ010000001.1"/>
</dbReference>
<comment type="similarity">
    <text evidence="1 5">Belongs to the MreC family.</text>
</comment>
<reference evidence="8 9" key="1">
    <citation type="submission" date="2024-02" db="EMBL/GenBank/DDBJ databases">
        <title>New especies of Spiribacter isolated from saline water.</title>
        <authorList>
            <person name="Leon M.J."/>
            <person name="De La Haba R."/>
            <person name="Sanchez-Porro C."/>
            <person name="Ventosa A."/>
        </authorList>
    </citation>
    <scope>NUCLEOTIDE SEQUENCE [LARGE SCALE GENOMIC DNA]</scope>
    <source>
        <strain evidence="9">ag22IC4-227</strain>
    </source>
</reference>
<dbReference type="PANTHER" id="PTHR34138">
    <property type="entry name" value="CELL SHAPE-DETERMINING PROTEIN MREC"/>
    <property type="match status" value="1"/>
</dbReference>